<dbReference type="Proteomes" id="UP000742024">
    <property type="component" value="Unassembled WGS sequence"/>
</dbReference>
<name>A0ABQ7PHT4_9HYPO</name>
<feature type="region of interest" description="Disordered" evidence="1">
    <location>
        <begin position="1"/>
        <end position="24"/>
    </location>
</feature>
<comment type="caution">
    <text evidence="2">The sequence shown here is derived from an EMBL/GenBank/DDBJ whole genome shotgun (WGS) entry which is preliminary data.</text>
</comment>
<proteinExistence type="predicted"/>
<evidence type="ECO:0000313" key="3">
    <source>
        <dbReference type="Proteomes" id="UP000742024"/>
    </source>
</evidence>
<accession>A0ABQ7PHT4</accession>
<gene>
    <name evidence="2" type="ORF">E4U57_006985</name>
</gene>
<keyword evidence="3" id="KW-1185">Reference proteome</keyword>
<evidence type="ECO:0000256" key="1">
    <source>
        <dbReference type="SAM" id="MobiDB-lite"/>
    </source>
</evidence>
<organism evidence="2 3">
    <name type="scientific">Claviceps arundinis</name>
    <dbReference type="NCBI Taxonomy" id="1623583"/>
    <lineage>
        <taxon>Eukaryota</taxon>
        <taxon>Fungi</taxon>
        <taxon>Dikarya</taxon>
        <taxon>Ascomycota</taxon>
        <taxon>Pezizomycotina</taxon>
        <taxon>Sordariomycetes</taxon>
        <taxon>Hypocreomycetidae</taxon>
        <taxon>Hypocreales</taxon>
        <taxon>Clavicipitaceae</taxon>
        <taxon>Claviceps</taxon>
    </lineage>
</organism>
<reference evidence="2 3" key="1">
    <citation type="journal article" date="2020" name="bioRxiv">
        <title>Whole genome comparisons of ergot fungi reveals the divergence and evolution of species within the genus Claviceps are the result of varying mechanisms driving genome evolution and host range expansion.</title>
        <authorList>
            <person name="Wyka S.A."/>
            <person name="Mondo S.J."/>
            <person name="Liu M."/>
            <person name="Dettman J."/>
            <person name="Nalam V."/>
            <person name="Broders K.D."/>
        </authorList>
    </citation>
    <scope>NUCLEOTIDE SEQUENCE [LARGE SCALE GENOMIC DNA]</scope>
    <source>
        <strain evidence="2 3">LM583</strain>
    </source>
</reference>
<sequence>MATLVGATTASPEPASPEPASPEPTLITKHYQHQVTNPGKSKSECFEIMLEKLRSVHRGLYSPSTIDTELYPQLINAVREVASPVSDFHGQGHFNVSFDNTSAMLYKEQCISKDHVLITIAATWEGEFILDSSRGTPIGVGHDDDIFAAIHGHLDSGDFDEQHANDEAICELYLRHKFTVKRSLTCLFSLLRRRLSPVSRQEYPSTYHRLMDMMHDHRQKRRRAT</sequence>
<protein>
    <submittedName>
        <fullName evidence="2">Uncharacterized protein</fullName>
    </submittedName>
</protein>
<evidence type="ECO:0000313" key="2">
    <source>
        <dbReference type="EMBL" id="KAG5962487.1"/>
    </source>
</evidence>
<dbReference type="EMBL" id="SRPR01000066">
    <property type="protein sequence ID" value="KAG5962487.1"/>
    <property type="molecule type" value="Genomic_DNA"/>
</dbReference>